<organism evidence="2 3">
    <name type="scientific">Bionectria ochroleuca</name>
    <name type="common">Gliocladium roseum</name>
    <dbReference type="NCBI Taxonomy" id="29856"/>
    <lineage>
        <taxon>Eukaryota</taxon>
        <taxon>Fungi</taxon>
        <taxon>Dikarya</taxon>
        <taxon>Ascomycota</taxon>
        <taxon>Pezizomycotina</taxon>
        <taxon>Sordariomycetes</taxon>
        <taxon>Hypocreomycetidae</taxon>
        <taxon>Hypocreales</taxon>
        <taxon>Bionectriaceae</taxon>
        <taxon>Clonostachys</taxon>
    </lineage>
</organism>
<feature type="chain" id="PRO_5046643958" evidence="1">
    <location>
        <begin position="21"/>
        <end position="217"/>
    </location>
</feature>
<accession>A0ABY6UXX2</accession>
<evidence type="ECO:0000313" key="3">
    <source>
        <dbReference type="Proteomes" id="UP000766486"/>
    </source>
</evidence>
<reference evidence="2 3" key="1">
    <citation type="submission" date="2019-06" db="EMBL/GenBank/DDBJ databases">
        <authorList>
            <person name="Broberg M."/>
        </authorList>
    </citation>
    <scope>NUCLEOTIDE SEQUENCE [LARGE SCALE GENOMIC DNA]</scope>
</reference>
<feature type="signal peptide" evidence="1">
    <location>
        <begin position="1"/>
        <end position="20"/>
    </location>
</feature>
<name>A0ABY6UXX2_BIOOC</name>
<comment type="caution">
    <text evidence="2">The sequence shown here is derived from an EMBL/GenBank/DDBJ whole genome shotgun (WGS) entry which is preliminary data.</text>
</comment>
<evidence type="ECO:0000256" key="1">
    <source>
        <dbReference type="SAM" id="SignalP"/>
    </source>
</evidence>
<evidence type="ECO:0000313" key="2">
    <source>
        <dbReference type="EMBL" id="VUC34801.1"/>
    </source>
</evidence>
<sequence length="217" mass="23764">MRFSLNIVSAIFGMATLSSAMPSGQLMSRAEELSPVVVIASNGEIESHANATALGVDIFGPIPDDHTKVDDHIVADPGSKAYAWIRARIDVDWDKVSDDVKVADYANIGVGMWTSTGCKFIPSSFLLRILAALFGSGSVSYWSNIEYNPWFYWNTASNLYSVGTDTRAFSWRERLDLYRRTSSSNQCGTYTEYVQGPAGPGCWNGGPFNCFSLKIVA</sequence>
<proteinExistence type="predicted"/>
<keyword evidence="3" id="KW-1185">Reference proteome</keyword>
<dbReference type="Proteomes" id="UP000766486">
    <property type="component" value="Unassembled WGS sequence"/>
</dbReference>
<keyword evidence="1" id="KW-0732">Signal</keyword>
<dbReference type="EMBL" id="CABFNS010000896">
    <property type="protein sequence ID" value="VUC34801.1"/>
    <property type="molecule type" value="Genomic_DNA"/>
</dbReference>
<gene>
    <name evidence="2" type="ORF">CLO192961_LOCUS396116</name>
</gene>
<protein>
    <submittedName>
        <fullName evidence="2">Uncharacterized protein</fullName>
    </submittedName>
</protein>